<accession>A0AAD5RJ13</accession>
<protein>
    <submittedName>
        <fullName evidence="3">Uncharacterized protein</fullName>
    </submittedName>
</protein>
<sequence length="788" mass="87033">MIAEQYSSGCYPSLSFPPRHATSFAWSFKPQDIAVSTQAVNVVFSPSALASELANRSAYLDSHGFWWDWLFGCFLEVVLVALPFVHSETPRPTEWSKEVFQSPAIPQLDIWVPSFVFFNKIPQKDSAASLLRLGNYGQHWTPKPGLVCPGYRSAFDLKLRDETQSVIRKAKMAHRRSASDESPPPQDPSPTLAATRKRARSEAPASGISIPWVQVPYSRSGADTLNRNFRGEADLPFGVIQLGWSLDVNGNQNANSGYLTQLTTPLDQQATCFFLSNFVLSPPKGLGRGLFTFLLTLLDKPATHATPLSKSFSAVSMAALAGRPNSKTLLAKAQEYYTEAIVQLNETLRDPVKAKEDATLAAVILLAFYEILTSSDDKLVRWTSHLNGAKTLLQMRGPLESFTAEGFAMFEFVRTSMVRQYMFHQSPSPEDIKWLTSQGVIDRVGHMSIVFNLTTCVYRAEADKLLGNPSEMFMAELAASPGVSPTTSTSPSSFHMKSPLTSSHHSSPSSPVPFYQLGPVAQEARVAEVRSLMHKCIANDRQLGAWLSKCPPRWRATQSYVAGYVPDSELGASVTFPGPVLDFPNVWVAAKILIVHASRLVLSGLIMRSRRWLEENAPALKTNPVSPAPLQDGQPLLGPEQDVSYEGLRDTAHTEILAILSAIPYFCSWCGDRATTPYFPCGTPEKPKGYAGISSIWPIFVAGACEFSEERERIYLRGRLRSISDTMGIRHAETFAQCMQRREYVPHLKDHEVMPGMTPYAGFTGSYSDSHSVEEFPGMSSFQQPCMG</sequence>
<feature type="compositionally biased region" description="Low complexity" evidence="2">
    <location>
        <begin position="484"/>
        <end position="493"/>
    </location>
</feature>
<proteinExistence type="predicted"/>
<keyword evidence="1" id="KW-0539">Nucleus</keyword>
<name>A0AAD5RJ13_9PEZI</name>
<evidence type="ECO:0000256" key="2">
    <source>
        <dbReference type="SAM" id="MobiDB-lite"/>
    </source>
</evidence>
<evidence type="ECO:0000313" key="4">
    <source>
        <dbReference type="Proteomes" id="UP001201980"/>
    </source>
</evidence>
<gene>
    <name evidence="3" type="ORF">MKZ38_006321</name>
</gene>
<dbReference type="EMBL" id="JAKWBI020000388">
    <property type="protein sequence ID" value="KAJ2895609.1"/>
    <property type="molecule type" value="Genomic_DNA"/>
</dbReference>
<dbReference type="AlphaFoldDB" id="A0AAD5RJ13"/>
<evidence type="ECO:0000313" key="3">
    <source>
        <dbReference type="EMBL" id="KAJ2895609.1"/>
    </source>
</evidence>
<feature type="region of interest" description="Disordered" evidence="2">
    <location>
        <begin position="169"/>
        <end position="205"/>
    </location>
</feature>
<organism evidence="3 4">
    <name type="scientific">Zalerion maritima</name>
    <dbReference type="NCBI Taxonomy" id="339359"/>
    <lineage>
        <taxon>Eukaryota</taxon>
        <taxon>Fungi</taxon>
        <taxon>Dikarya</taxon>
        <taxon>Ascomycota</taxon>
        <taxon>Pezizomycotina</taxon>
        <taxon>Sordariomycetes</taxon>
        <taxon>Lulworthiomycetidae</taxon>
        <taxon>Lulworthiales</taxon>
        <taxon>Lulworthiaceae</taxon>
        <taxon>Zalerion</taxon>
    </lineage>
</organism>
<dbReference type="InterPro" id="IPR053175">
    <property type="entry name" value="DHMBA_Reg_Transcription_Factor"/>
</dbReference>
<feature type="region of interest" description="Disordered" evidence="2">
    <location>
        <begin position="484"/>
        <end position="507"/>
    </location>
</feature>
<dbReference type="PANTHER" id="PTHR38791:SF13">
    <property type="entry name" value="ZN(2)-C6 FUNGAL-TYPE DOMAIN-CONTAINING PROTEIN"/>
    <property type="match status" value="1"/>
</dbReference>
<evidence type="ECO:0000256" key="1">
    <source>
        <dbReference type="ARBA" id="ARBA00023242"/>
    </source>
</evidence>
<dbReference type="InterPro" id="IPR021858">
    <property type="entry name" value="Fun_TF"/>
</dbReference>
<dbReference type="PANTHER" id="PTHR38791">
    <property type="entry name" value="ZN(II)2CYS6 TRANSCRIPTION FACTOR (EUROFUNG)-RELATED-RELATED"/>
    <property type="match status" value="1"/>
</dbReference>
<dbReference type="Pfam" id="PF11951">
    <property type="entry name" value="Fungal_trans_2"/>
    <property type="match status" value="1"/>
</dbReference>
<dbReference type="Proteomes" id="UP001201980">
    <property type="component" value="Unassembled WGS sequence"/>
</dbReference>
<keyword evidence="4" id="KW-1185">Reference proteome</keyword>
<reference evidence="3" key="1">
    <citation type="submission" date="2022-07" db="EMBL/GenBank/DDBJ databases">
        <title>Draft genome sequence of Zalerion maritima ATCC 34329, a (micro)plastics degrading marine fungus.</title>
        <authorList>
            <person name="Paco A."/>
            <person name="Goncalves M.F.M."/>
            <person name="Rocha-Santos T.A.P."/>
            <person name="Alves A."/>
        </authorList>
    </citation>
    <scope>NUCLEOTIDE SEQUENCE</scope>
    <source>
        <strain evidence="3">ATCC 34329</strain>
    </source>
</reference>
<comment type="caution">
    <text evidence="3">The sequence shown here is derived from an EMBL/GenBank/DDBJ whole genome shotgun (WGS) entry which is preliminary data.</text>
</comment>